<keyword evidence="3" id="KW-1185">Reference proteome</keyword>
<name>A0ABW4RBR7_9RHOB</name>
<feature type="transmembrane region" description="Helical" evidence="1">
    <location>
        <begin position="12"/>
        <end position="30"/>
    </location>
</feature>
<keyword evidence="1" id="KW-0812">Transmembrane</keyword>
<keyword evidence="1" id="KW-0472">Membrane</keyword>
<proteinExistence type="predicted"/>
<feature type="transmembrane region" description="Helical" evidence="1">
    <location>
        <begin position="109"/>
        <end position="129"/>
    </location>
</feature>
<sequence>MIDGQGGGRLAGQILFVLLFLICLFFRLIPLAPGRISWPGPDIFLCLTMAWVLRRPQQVPVLLIAATFLVADIILLQPIGLWAAIVVVATEYLRGREPRWRDLPFMLEWPRIALILAVMLLARRFALAVSLTPQGSLGESLLQYLATVGAYPVVVLAAHWLIGLRRITPAEAEMQRVRG</sequence>
<feature type="transmembrane region" description="Helical" evidence="1">
    <location>
        <begin position="36"/>
        <end position="54"/>
    </location>
</feature>
<keyword evidence="1" id="KW-1133">Transmembrane helix</keyword>
<dbReference type="Proteomes" id="UP001597213">
    <property type="component" value="Unassembled WGS sequence"/>
</dbReference>
<accession>A0ABW4RBR7</accession>
<organism evidence="2 3">
    <name type="scientific">Paracoccus pacificus</name>
    <dbReference type="NCBI Taxonomy" id="1463598"/>
    <lineage>
        <taxon>Bacteria</taxon>
        <taxon>Pseudomonadati</taxon>
        <taxon>Pseudomonadota</taxon>
        <taxon>Alphaproteobacteria</taxon>
        <taxon>Rhodobacterales</taxon>
        <taxon>Paracoccaceae</taxon>
        <taxon>Paracoccus</taxon>
    </lineage>
</organism>
<evidence type="ECO:0000313" key="3">
    <source>
        <dbReference type="Proteomes" id="UP001597213"/>
    </source>
</evidence>
<comment type="caution">
    <text evidence="2">The sequence shown here is derived from an EMBL/GenBank/DDBJ whole genome shotgun (WGS) entry which is preliminary data.</text>
</comment>
<evidence type="ECO:0000256" key="1">
    <source>
        <dbReference type="SAM" id="Phobius"/>
    </source>
</evidence>
<feature type="transmembrane region" description="Helical" evidence="1">
    <location>
        <begin position="61"/>
        <end position="89"/>
    </location>
</feature>
<evidence type="ECO:0000313" key="2">
    <source>
        <dbReference type="EMBL" id="MFD1883651.1"/>
    </source>
</evidence>
<reference evidence="3" key="1">
    <citation type="journal article" date="2019" name="Int. J. Syst. Evol. Microbiol.">
        <title>The Global Catalogue of Microorganisms (GCM) 10K type strain sequencing project: providing services to taxonomists for standard genome sequencing and annotation.</title>
        <authorList>
            <consortium name="The Broad Institute Genomics Platform"/>
            <consortium name="The Broad Institute Genome Sequencing Center for Infectious Disease"/>
            <person name="Wu L."/>
            <person name="Ma J."/>
        </authorList>
    </citation>
    <scope>NUCLEOTIDE SEQUENCE [LARGE SCALE GENOMIC DNA]</scope>
    <source>
        <strain evidence="3">CCUG 56029</strain>
    </source>
</reference>
<feature type="transmembrane region" description="Helical" evidence="1">
    <location>
        <begin position="141"/>
        <end position="162"/>
    </location>
</feature>
<dbReference type="RefSeq" id="WP_379145160.1">
    <property type="nucleotide sequence ID" value="NZ_JBHUEN010000053.1"/>
</dbReference>
<gene>
    <name evidence="2" type="ORF">ACFSCT_18230</name>
</gene>
<dbReference type="EMBL" id="JBHUEN010000053">
    <property type="protein sequence ID" value="MFD1883651.1"/>
    <property type="molecule type" value="Genomic_DNA"/>
</dbReference>
<protein>
    <submittedName>
        <fullName evidence="2">Rod shape-determining protein MreD</fullName>
    </submittedName>
</protein>